<keyword evidence="2" id="KW-1185">Reference proteome</keyword>
<name>A0A5D2W6W3_GOSMU</name>
<dbReference type="EMBL" id="CM017649">
    <property type="protein sequence ID" value="TYI97283.1"/>
    <property type="molecule type" value="Genomic_DNA"/>
</dbReference>
<proteinExistence type="predicted"/>
<evidence type="ECO:0000313" key="2">
    <source>
        <dbReference type="Proteomes" id="UP000323597"/>
    </source>
</evidence>
<evidence type="ECO:0000313" key="1">
    <source>
        <dbReference type="EMBL" id="TYI97283.1"/>
    </source>
</evidence>
<gene>
    <name evidence="1" type="ORF">E1A91_D01G132900v1</name>
</gene>
<accession>A0A5D2W6W3</accession>
<sequence>MGMKMNLQIQTRHTSSLPPFPLKPKFLQAKPKPLFKLCSSLSTVSVPPTKSSHKSFPVEVSKTIMELFCIGTLSTLA</sequence>
<reference evidence="1 2" key="1">
    <citation type="submission" date="2019-07" db="EMBL/GenBank/DDBJ databases">
        <title>WGS assembly of Gossypium mustelinum.</title>
        <authorList>
            <person name="Chen Z.J."/>
            <person name="Sreedasyam A."/>
            <person name="Ando A."/>
            <person name="Song Q."/>
            <person name="De L."/>
            <person name="Hulse-Kemp A."/>
            <person name="Ding M."/>
            <person name="Ye W."/>
            <person name="Kirkbride R."/>
            <person name="Jenkins J."/>
            <person name="Plott C."/>
            <person name="Lovell J."/>
            <person name="Lin Y.-M."/>
            <person name="Vaughn R."/>
            <person name="Liu B."/>
            <person name="Li W."/>
            <person name="Simpson S."/>
            <person name="Scheffler B."/>
            <person name="Saski C."/>
            <person name="Grover C."/>
            <person name="Hu G."/>
            <person name="Conover J."/>
            <person name="Carlson J."/>
            <person name="Shu S."/>
            <person name="Boston L."/>
            <person name="Williams M."/>
            <person name="Peterson D."/>
            <person name="Mcgee K."/>
            <person name="Jones D."/>
            <person name="Wendel J."/>
            <person name="Stelly D."/>
            <person name="Grimwood J."/>
            <person name="Schmutz J."/>
        </authorList>
    </citation>
    <scope>NUCLEOTIDE SEQUENCE [LARGE SCALE GENOMIC DNA]</scope>
    <source>
        <strain evidence="1">1408120.09</strain>
    </source>
</reference>
<dbReference type="Proteomes" id="UP000323597">
    <property type="component" value="Chromosome D01"/>
</dbReference>
<dbReference type="AlphaFoldDB" id="A0A5D2W6W3"/>
<protein>
    <submittedName>
        <fullName evidence="1">Uncharacterized protein</fullName>
    </submittedName>
</protein>
<organism evidence="1 2">
    <name type="scientific">Gossypium mustelinum</name>
    <name type="common">Cotton</name>
    <name type="synonym">Gossypium caicoense</name>
    <dbReference type="NCBI Taxonomy" id="34275"/>
    <lineage>
        <taxon>Eukaryota</taxon>
        <taxon>Viridiplantae</taxon>
        <taxon>Streptophyta</taxon>
        <taxon>Embryophyta</taxon>
        <taxon>Tracheophyta</taxon>
        <taxon>Spermatophyta</taxon>
        <taxon>Magnoliopsida</taxon>
        <taxon>eudicotyledons</taxon>
        <taxon>Gunneridae</taxon>
        <taxon>Pentapetalae</taxon>
        <taxon>rosids</taxon>
        <taxon>malvids</taxon>
        <taxon>Malvales</taxon>
        <taxon>Malvaceae</taxon>
        <taxon>Malvoideae</taxon>
        <taxon>Gossypium</taxon>
    </lineage>
</organism>